<evidence type="ECO:0000313" key="2">
    <source>
        <dbReference type="EMBL" id="KAF6490007.1"/>
    </source>
</evidence>
<proteinExistence type="predicted"/>
<name>A0A7J8IZH8_MOLMO</name>
<organism evidence="2 3">
    <name type="scientific">Molossus molossus</name>
    <name type="common">Pallas' mastiff bat</name>
    <name type="synonym">Vespertilio molossus</name>
    <dbReference type="NCBI Taxonomy" id="27622"/>
    <lineage>
        <taxon>Eukaryota</taxon>
        <taxon>Metazoa</taxon>
        <taxon>Chordata</taxon>
        <taxon>Craniata</taxon>
        <taxon>Vertebrata</taxon>
        <taxon>Euteleostomi</taxon>
        <taxon>Mammalia</taxon>
        <taxon>Eutheria</taxon>
        <taxon>Laurasiatheria</taxon>
        <taxon>Chiroptera</taxon>
        <taxon>Yangochiroptera</taxon>
        <taxon>Molossidae</taxon>
        <taxon>Molossus</taxon>
    </lineage>
</organism>
<gene>
    <name evidence="2" type="ORF">HJG59_010381</name>
</gene>
<evidence type="ECO:0000313" key="3">
    <source>
        <dbReference type="Proteomes" id="UP000550707"/>
    </source>
</evidence>
<accession>A0A7J8IZH8</accession>
<protein>
    <submittedName>
        <fullName evidence="2">Uncharacterized protein</fullName>
    </submittedName>
</protein>
<dbReference type="InParanoid" id="A0A7J8IZH8"/>
<evidence type="ECO:0000256" key="1">
    <source>
        <dbReference type="SAM" id="MobiDB-lite"/>
    </source>
</evidence>
<feature type="region of interest" description="Disordered" evidence="1">
    <location>
        <begin position="1"/>
        <end position="77"/>
    </location>
</feature>
<reference evidence="2 3" key="1">
    <citation type="journal article" date="2020" name="Nature">
        <title>Six reference-quality genomes reveal evolution of bat adaptations.</title>
        <authorList>
            <person name="Jebb D."/>
            <person name="Huang Z."/>
            <person name="Pippel M."/>
            <person name="Hughes G.M."/>
            <person name="Lavrichenko K."/>
            <person name="Devanna P."/>
            <person name="Winkler S."/>
            <person name="Jermiin L.S."/>
            <person name="Skirmuntt E.C."/>
            <person name="Katzourakis A."/>
            <person name="Burkitt-Gray L."/>
            <person name="Ray D.A."/>
            <person name="Sullivan K.A.M."/>
            <person name="Roscito J.G."/>
            <person name="Kirilenko B.M."/>
            <person name="Davalos L.M."/>
            <person name="Corthals A.P."/>
            <person name="Power M.L."/>
            <person name="Jones G."/>
            <person name="Ransome R.D."/>
            <person name="Dechmann D.K.N."/>
            <person name="Locatelli A.G."/>
            <person name="Puechmaille S.J."/>
            <person name="Fedrigo O."/>
            <person name="Jarvis E.D."/>
            <person name="Hiller M."/>
            <person name="Vernes S.C."/>
            <person name="Myers E.W."/>
            <person name="Teeling E.C."/>
        </authorList>
    </citation>
    <scope>NUCLEOTIDE SEQUENCE [LARGE SCALE GENOMIC DNA]</scope>
    <source>
        <strain evidence="2">MMolMol1</strain>
        <tissue evidence="2">Muscle</tissue>
    </source>
</reference>
<sequence>MPLWPSGREPAAAAQTAKVVKRPPTTFLPGPQPGTDIQPEPAVRPSRFTAAAKRNAGKCSSPTRPQQTGLCEPTTRSGVHHAIAGLRPSRRGGATGGEKAFKQQYTKTERPIISKDFSDLHSKCHFQNYHIKKMEALNFLYEPRRYT</sequence>
<feature type="compositionally biased region" description="Polar residues" evidence="1">
    <location>
        <begin position="58"/>
        <end position="77"/>
    </location>
</feature>
<dbReference type="Proteomes" id="UP000550707">
    <property type="component" value="Unassembled WGS sequence"/>
</dbReference>
<keyword evidence="3" id="KW-1185">Reference proteome</keyword>
<dbReference type="AlphaFoldDB" id="A0A7J8IZH8"/>
<comment type="caution">
    <text evidence="2">The sequence shown here is derived from an EMBL/GenBank/DDBJ whole genome shotgun (WGS) entry which is preliminary data.</text>
</comment>
<dbReference type="EMBL" id="JACASF010000003">
    <property type="protein sequence ID" value="KAF6490007.1"/>
    <property type="molecule type" value="Genomic_DNA"/>
</dbReference>